<dbReference type="PRINTS" id="PR00411">
    <property type="entry name" value="PNDRDTASEI"/>
</dbReference>
<gene>
    <name evidence="8" type="ORF">OG288_09415</name>
</gene>
<reference evidence="8" key="1">
    <citation type="submission" date="2022-10" db="EMBL/GenBank/DDBJ databases">
        <title>The complete genomes of actinobacterial strains from the NBC collection.</title>
        <authorList>
            <person name="Joergensen T.S."/>
            <person name="Alvarez Arevalo M."/>
            <person name="Sterndorff E.B."/>
            <person name="Faurdal D."/>
            <person name="Vuksanovic O."/>
            <person name="Mourched A.-S."/>
            <person name="Charusanti P."/>
            <person name="Shaw S."/>
            <person name="Blin K."/>
            <person name="Weber T."/>
        </authorList>
    </citation>
    <scope>NUCLEOTIDE SEQUENCE</scope>
    <source>
        <strain evidence="8">NBC_00189</strain>
    </source>
</reference>
<feature type="region of interest" description="Disordered" evidence="7">
    <location>
        <begin position="480"/>
        <end position="525"/>
    </location>
</feature>
<sequence>MEQQHVDVLVIGAGISGVSAACHVLRAIPGASLVVLERRARVGGTWDLFRYPGVRSDSDMHTFGFGFRPWHDARILADGAQIRRYVEDTAAEDGVLERIRFGRRAISADFSHATGRWTVEVEDESSGARESYSAGHVIGSTGYYDYDTPYRPRFPGEADFRGTLVHPQQWPEDLDHTGRRVVVIGSGATAITLLPAMADKAAHVTMLQRSPTYILGLPEIDPLTRVLQLLRAPARLTHRIARTRNIALQRGSYLFCRKYPRLARRILLGLVRARAGKDVDMRHFSPHYKPWDQRLCIVPGGDLFKVLKGKKASIATDHIDTFTADGIRLKSGEELKADIVVTATGLNVRLLGGMALTVDGRPVDIRNRVLYKAVLLEGVPNLSLVIGYTNASWTLKADLAADYTARLIAYMRRHGHDVATPLASDSDRSAASVMGEALTSGYITRADQVMPRQGTRAPWRLWNNYYRDRAMLQDAPIEDGPLRFEKAGTPASARTSATSPPAKDTRDTTADAADAADPQETPRVA</sequence>
<evidence type="ECO:0000313" key="8">
    <source>
        <dbReference type="EMBL" id="WTP48483.1"/>
    </source>
</evidence>
<evidence type="ECO:0000256" key="7">
    <source>
        <dbReference type="SAM" id="MobiDB-lite"/>
    </source>
</evidence>
<evidence type="ECO:0000256" key="5">
    <source>
        <dbReference type="ARBA" id="ARBA00023002"/>
    </source>
</evidence>
<dbReference type="EMBL" id="CP108133">
    <property type="protein sequence ID" value="WTP48483.1"/>
    <property type="molecule type" value="Genomic_DNA"/>
</dbReference>
<dbReference type="InterPro" id="IPR020946">
    <property type="entry name" value="Flavin_mOase-like"/>
</dbReference>
<evidence type="ECO:0000256" key="4">
    <source>
        <dbReference type="ARBA" id="ARBA00022827"/>
    </source>
</evidence>
<evidence type="ECO:0000256" key="1">
    <source>
        <dbReference type="ARBA" id="ARBA00001974"/>
    </source>
</evidence>
<keyword evidence="9" id="KW-1185">Reference proteome</keyword>
<name>A0ABZ1JAF9_9ACTN</name>
<keyword evidence="3" id="KW-0285">Flavoprotein</keyword>
<dbReference type="Gene3D" id="3.50.50.60">
    <property type="entry name" value="FAD/NAD(P)-binding domain"/>
    <property type="match status" value="2"/>
</dbReference>
<dbReference type="Proteomes" id="UP001432166">
    <property type="component" value="Chromosome"/>
</dbReference>
<evidence type="ECO:0000313" key="9">
    <source>
        <dbReference type="Proteomes" id="UP001432166"/>
    </source>
</evidence>
<comment type="cofactor">
    <cofactor evidence="1">
        <name>FAD</name>
        <dbReference type="ChEBI" id="CHEBI:57692"/>
    </cofactor>
</comment>
<dbReference type="PANTHER" id="PTHR43872">
    <property type="entry name" value="MONOOXYGENASE, PUTATIVE (AFU_ORTHOLOGUE AFUA_8G02570)-RELATED"/>
    <property type="match status" value="1"/>
</dbReference>
<proteinExistence type="inferred from homology"/>
<keyword evidence="5" id="KW-0560">Oxidoreductase</keyword>
<evidence type="ECO:0000256" key="6">
    <source>
        <dbReference type="ARBA" id="ARBA00023033"/>
    </source>
</evidence>
<dbReference type="RefSeq" id="WP_328937177.1">
    <property type="nucleotide sequence ID" value="NZ_CP108133.1"/>
</dbReference>
<accession>A0ABZ1JAF9</accession>
<organism evidence="8 9">
    <name type="scientific">Streptomyces tauricus</name>
    <dbReference type="NCBI Taxonomy" id="68274"/>
    <lineage>
        <taxon>Bacteria</taxon>
        <taxon>Bacillati</taxon>
        <taxon>Actinomycetota</taxon>
        <taxon>Actinomycetes</taxon>
        <taxon>Kitasatosporales</taxon>
        <taxon>Streptomycetaceae</taxon>
        <taxon>Streptomyces</taxon>
        <taxon>Streptomyces aurantiacus group</taxon>
    </lineage>
</organism>
<evidence type="ECO:0000256" key="3">
    <source>
        <dbReference type="ARBA" id="ARBA00022630"/>
    </source>
</evidence>
<dbReference type="PANTHER" id="PTHR43872:SF1">
    <property type="entry name" value="MONOOXYGENASE, PUTATIVE (AFU_ORTHOLOGUE AFUA_8G02570)-RELATED"/>
    <property type="match status" value="1"/>
</dbReference>
<comment type="similarity">
    <text evidence="2">Belongs to the FAD-binding monooxygenase family.</text>
</comment>
<dbReference type="PRINTS" id="PR00368">
    <property type="entry name" value="FADPNR"/>
</dbReference>
<protein>
    <submittedName>
        <fullName evidence="8">NAD(P)/FAD-dependent oxidoreductase</fullName>
    </submittedName>
</protein>
<feature type="compositionally biased region" description="Low complexity" evidence="7">
    <location>
        <begin position="487"/>
        <end position="502"/>
    </location>
</feature>
<dbReference type="SUPFAM" id="SSF51905">
    <property type="entry name" value="FAD/NAD(P)-binding domain"/>
    <property type="match status" value="1"/>
</dbReference>
<keyword evidence="4" id="KW-0274">FAD</keyword>
<dbReference type="InterPro" id="IPR036188">
    <property type="entry name" value="FAD/NAD-bd_sf"/>
</dbReference>
<evidence type="ECO:0000256" key="2">
    <source>
        <dbReference type="ARBA" id="ARBA00010139"/>
    </source>
</evidence>
<keyword evidence="6" id="KW-0503">Monooxygenase</keyword>
<dbReference type="InterPro" id="IPR051820">
    <property type="entry name" value="FAD-binding_MO"/>
</dbReference>
<dbReference type="Pfam" id="PF00743">
    <property type="entry name" value="FMO-like"/>
    <property type="match status" value="1"/>
</dbReference>